<dbReference type="Pfam" id="PF00722">
    <property type="entry name" value="Glyco_hydro_16"/>
    <property type="match status" value="1"/>
</dbReference>
<dbReference type="PROSITE" id="PS51762">
    <property type="entry name" value="GH16_2"/>
    <property type="match status" value="1"/>
</dbReference>
<dbReference type="Gene3D" id="2.60.40.10">
    <property type="entry name" value="Immunoglobulins"/>
    <property type="match status" value="6"/>
</dbReference>
<dbReference type="InterPro" id="IPR008979">
    <property type="entry name" value="Galactose-bd-like_sf"/>
</dbReference>
<organism evidence="5 6">
    <name type="scientific">Rufibacter hautae</name>
    <dbReference type="NCBI Taxonomy" id="2595005"/>
    <lineage>
        <taxon>Bacteria</taxon>
        <taxon>Pseudomonadati</taxon>
        <taxon>Bacteroidota</taxon>
        <taxon>Cytophagia</taxon>
        <taxon>Cytophagales</taxon>
        <taxon>Hymenobacteraceae</taxon>
        <taxon>Rufibacter</taxon>
    </lineage>
</organism>
<dbReference type="PROSITE" id="PS50022">
    <property type="entry name" value="FA58C_3"/>
    <property type="match status" value="2"/>
</dbReference>
<dbReference type="InterPro" id="IPR000601">
    <property type="entry name" value="PKD_dom"/>
</dbReference>
<sequence>MKILYYARTTLFKQGKSILLLGLLLCTTSFLRAQSLVWEENFDGTNINPDNWTFDFGDGCERGVCGWGNQELEYYTSRPENARLENGNLLIEARRENFQGKPFTSARLKTYGRVHFKYGTLEARIKVPDLKNGLWPAFWMLGTAGVWPASGEIDIMEMGSAGAIRDGVINKRAGAAVHWESGNSQADYNQDYNSSTDLTDDYHVYKMTWDAESIKVFIDGVQFFNINIAGAAGSDLEEFHQSQYIILNLAVGGLYTGIPTPEGVTAPLPGKMYVDYVKLYQNAGDELYLGKDNAFAGNFGIYTENPQVNNKLTYGQDANLYIWNNLANITGATAFEGNEVLALRAAAGSWFGFGVDNKPINLLNFADGFLKFNMKTSYNGQFRVGVKSGHGESWINFAPGASPYGLVRDGQWHEVSIPLSAFNNPNMGMHIDLGSITQSFMFAGDAPGATADFYIDNIHYSGGVAANPAPEVSLTSPANEAVISTSSPITVSANASDANGTVTKVDFFSNNVLLGSDDTSPYSFTWNNVPAGVHTITAKASDNEGTVTTSKPITLYITAPNHTPPAVSIISPTASSSFTTPATVTINANATDDGSVYKVDFYNGTTLLGTDFTSPFSYTWSGVAAGTYSITAKATDNGKLTTTSEAVSVLVKDNTVVANEFGIYSEKASITQKLVFGQDANLYIWNGLSAISGAAPFEGNDVLALRATPGNWFGFGIANDVKNINHFKTGSLRFHFKTSFTGQFKLGIISSGGESWIEFPANVQKFGLLRDGEWHEVVIPMVNFTNVDLTNLTQAFVFAGDAPATNADFHLDNIYFSTQAPANTAPVVTITSPTASAVFTAPATISLTTDASDPDGTVSKVEYFNGTTKIGEDLTAPFSFTWNNVAAGAYTLSAKATDNGGLVSTSAEVKVTVQDAASRGPNLALNKPVTVSSLENPSTPGTNAVDGSLTTRWASAFSDPQWLAVDLGAAYNINEVKITWEPAYAKDYEVQTSLDGTTWTNVKTITGNSALVNDHTGLTANGRYVRIYGTQRATAYGYSIFELEVYGAAPEAYCGTAANGDYSYKAATSGENVNFTFHPLGATAGGNLAIIYIKEGAANSYPGYTMAKNSAGDFTFSKPIAAGTPLSLYFTYQVGANGPERNSAATPHDYTVGATCGDAPGTSAPTVSITSPTASATYSAPASITINADAADTDGSVAQVEFYQGTNLLGSDNTAPYSFTWTNVAAGTYALSAKAIDNTGLSTSTTAVQVVVNAAGSSGTNLALNKPVTTSSNEAPGTAGGNAVDGNMATRWSSAFSDPQWLAVNLGKSYKVNQVKITWEPAYAKNYQVQISDDGSTWNTIKEVAGNSTLVNDHTGLVATGQYIRIYGTERALPYGYSIFELEVYGEENSVPVSTPPTVAITSPSTTTFTAPASISLTASASDENGTVALVEYFSGDTKLGEATSAPYSVNWTNVMPGTYVVTAKATDNEGLTATSLPITLHVNYPDADGDGVTSETDCNDTNAAVYPGAPEVCDGLDNDCDGQTDEGVKTVFYADADKDGFGDASTTTLACEAPAGYVSKAGDCNDQDASINPGATDLCDGIDRNCDGKVRAPIQAPTITVTPSSTVYTGGLANTLYLGYGAKSVTLTAQAAGAISFAWNAAPGLTNATSASATFTPTAAGTYTFTVVSSNSDACTSSASLTIKVIDARGGKKQDKVVVCHKGIATIVGLNEVQLHLSHGDKLGACTISSVAATQTTSLQQEAPVTLRVYPNPAKGKATIEFTSVKAGQFEVAVYDLKGTLVKVVARGKATESQFFTYEVDATKFAEGVYLIRLVSENEVSTQRLMVAY</sequence>
<dbReference type="Gene3D" id="2.60.120.260">
    <property type="entry name" value="Galactose-binding domain-like"/>
    <property type="match status" value="2"/>
</dbReference>
<dbReference type="GO" id="GO:0005975">
    <property type="term" value="P:carbohydrate metabolic process"/>
    <property type="evidence" value="ECO:0007669"/>
    <property type="project" value="InterPro"/>
</dbReference>
<keyword evidence="6" id="KW-1185">Reference proteome</keyword>
<protein>
    <submittedName>
        <fullName evidence="5">Family 16 glycosylhydrolase</fullName>
    </submittedName>
</protein>
<feature type="domain" description="F5/8 type C" evidence="2">
    <location>
        <begin position="906"/>
        <end position="1048"/>
    </location>
</feature>
<dbReference type="InterPro" id="IPR000757">
    <property type="entry name" value="Beta-glucanase-like"/>
</dbReference>
<dbReference type="GO" id="GO:0004553">
    <property type="term" value="F:hydrolase activity, hydrolyzing O-glycosyl compounds"/>
    <property type="evidence" value="ECO:0007669"/>
    <property type="project" value="InterPro"/>
</dbReference>
<dbReference type="InterPro" id="IPR013320">
    <property type="entry name" value="ConA-like_dom_sf"/>
</dbReference>
<dbReference type="Gene3D" id="2.60.120.430">
    <property type="entry name" value="Galactose-binding lectin"/>
    <property type="match status" value="2"/>
</dbReference>
<dbReference type="InterPro" id="IPR022409">
    <property type="entry name" value="PKD/Chitinase_dom"/>
</dbReference>
<comment type="caution">
    <text evidence="5">The sequence shown here is derived from an EMBL/GenBank/DDBJ whole genome shotgun (WGS) entry which is preliminary data.</text>
</comment>
<dbReference type="InterPro" id="IPR050546">
    <property type="entry name" value="Glycosyl_Hydrlase_16"/>
</dbReference>
<accession>A0A5B6TE92</accession>
<evidence type="ECO:0000313" key="5">
    <source>
        <dbReference type="EMBL" id="KAA3438789.1"/>
    </source>
</evidence>
<evidence type="ECO:0000313" key="6">
    <source>
        <dbReference type="Proteomes" id="UP000324133"/>
    </source>
</evidence>
<feature type="domain" description="GH16" evidence="4">
    <location>
        <begin position="36"/>
        <end position="285"/>
    </location>
</feature>
<dbReference type="InterPro" id="IPR026444">
    <property type="entry name" value="Secre_tail"/>
</dbReference>
<dbReference type="CDD" id="cd08023">
    <property type="entry name" value="GH16_laminarinase_like"/>
    <property type="match status" value="1"/>
</dbReference>
<dbReference type="Pfam" id="PF17957">
    <property type="entry name" value="Big_7"/>
    <property type="match status" value="5"/>
</dbReference>
<dbReference type="SUPFAM" id="SSF49899">
    <property type="entry name" value="Concanavalin A-like lectins/glucanases"/>
    <property type="match status" value="1"/>
</dbReference>
<evidence type="ECO:0000259" key="2">
    <source>
        <dbReference type="PROSITE" id="PS50022"/>
    </source>
</evidence>
<dbReference type="InterPro" id="IPR021655">
    <property type="entry name" value="Put_metal-bd"/>
</dbReference>
<dbReference type="SUPFAM" id="SSF49785">
    <property type="entry name" value="Galactose-binding domain-like"/>
    <property type="match status" value="4"/>
</dbReference>
<dbReference type="Proteomes" id="UP000324133">
    <property type="component" value="Unassembled WGS sequence"/>
</dbReference>
<dbReference type="Pfam" id="PF00754">
    <property type="entry name" value="F5_F8_type_C"/>
    <property type="match status" value="2"/>
</dbReference>
<name>A0A5B6TE92_9BACT</name>
<dbReference type="OrthoDB" id="9776255at2"/>
<dbReference type="Pfam" id="PF18962">
    <property type="entry name" value="Por_Secre_tail"/>
    <property type="match status" value="1"/>
</dbReference>
<dbReference type="SMART" id="SM00231">
    <property type="entry name" value="FA58C"/>
    <property type="match status" value="2"/>
</dbReference>
<dbReference type="InterPro" id="IPR013783">
    <property type="entry name" value="Ig-like_fold"/>
</dbReference>
<dbReference type="SUPFAM" id="SSF49299">
    <property type="entry name" value="PKD domain"/>
    <property type="match status" value="2"/>
</dbReference>
<dbReference type="SMART" id="SM00089">
    <property type="entry name" value="PKD"/>
    <property type="match status" value="5"/>
</dbReference>
<dbReference type="InterPro" id="IPR035986">
    <property type="entry name" value="PKD_dom_sf"/>
</dbReference>
<comment type="similarity">
    <text evidence="1">Belongs to the glycosyl hydrolase 16 family.</text>
</comment>
<dbReference type="CDD" id="cd00146">
    <property type="entry name" value="PKD"/>
    <property type="match status" value="1"/>
</dbReference>
<proteinExistence type="inferred from homology"/>
<evidence type="ECO:0000256" key="1">
    <source>
        <dbReference type="ARBA" id="ARBA00006865"/>
    </source>
</evidence>
<evidence type="ECO:0000259" key="3">
    <source>
        <dbReference type="PROSITE" id="PS50093"/>
    </source>
</evidence>
<dbReference type="Pfam" id="PF11617">
    <property type="entry name" value="Cu-binding_MopE"/>
    <property type="match status" value="2"/>
</dbReference>
<feature type="domain" description="PKD" evidence="3">
    <location>
        <begin position="1636"/>
        <end position="1686"/>
    </location>
</feature>
<dbReference type="PANTHER" id="PTHR10963">
    <property type="entry name" value="GLYCOSYL HYDROLASE-RELATED"/>
    <property type="match status" value="1"/>
</dbReference>
<reference evidence="5 6" key="1">
    <citation type="submission" date="2019-07" db="EMBL/GenBank/DDBJ databases">
        <title>Rufibacter sp. nov., isolated from lake sediment.</title>
        <authorList>
            <person name="Qu J.-H."/>
        </authorList>
    </citation>
    <scope>NUCLEOTIDE SEQUENCE [LARGE SCALE GENOMIC DNA]</scope>
    <source>
        <strain evidence="5 6">NBS58-1</strain>
    </source>
</reference>
<dbReference type="InterPro" id="IPR000421">
    <property type="entry name" value="FA58C"/>
</dbReference>
<evidence type="ECO:0000259" key="4">
    <source>
        <dbReference type="PROSITE" id="PS51762"/>
    </source>
</evidence>
<dbReference type="RefSeq" id="WP_149091845.1">
    <property type="nucleotide sequence ID" value="NZ_VKKY01000002.1"/>
</dbReference>
<gene>
    <name evidence="5" type="ORF">FOA19_16370</name>
</gene>
<dbReference type="NCBIfam" id="TIGR04183">
    <property type="entry name" value="Por_Secre_tail"/>
    <property type="match status" value="1"/>
</dbReference>
<dbReference type="Gene3D" id="2.60.120.200">
    <property type="match status" value="1"/>
</dbReference>
<dbReference type="PROSITE" id="PS50093">
    <property type="entry name" value="PKD"/>
    <property type="match status" value="1"/>
</dbReference>
<dbReference type="EMBL" id="VKKY01000002">
    <property type="protein sequence ID" value="KAA3438789.1"/>
    <property type="molecule type" value="Genomic_DNA"/>
</dbReference>
<dbReference type="PANTHER" id="PTHR10963:SF55">
    <property type="entry name" value="GLYCOSIDE HYDROLASE FAMILY 16 PROTEIN"/>
    <property type="match status" value="1"/>
</dbReference>
<feature type="domain" description="F5/8 type C" evidence="2">
    <location>
        <begin position="1250"/>
        <end position="1387"/>
    </location>
</feature>
<keyword evidence="5" id="KW-0378">Hydrolase</keyword>